<dbReference type="PANTHER" id="PTHR37781">
    <property type="entry name" value="TFIIH COMPLEX SUBUNIT"/>
    <property type="match status" value="1"/>
</dbReference>
<keyword evidence="3" id="KW-1185">Reference proteome</keyword>
<dbReference type="GeneID" id="2903664"/>
<accession>Q6BL07</accession>
<reference evidence="2 3" key="1">
    <citation type="journal article" date="2004" name="Nature">
        <title>Genome evolution in yeasts.</title>
        <authorList>
            <consortium name="Genolevures"/>
            <person name="Dujon B."/>
            <person name="Sherman D."/>
            <person name="Fischer G."/>
            <person name="Durrens P."/>
            <person name="Casaregola S."/>
            <person name="Lafontaine I."/>
            <person name="de Montigny J."/>
            <person name="Marck C."/>
            <person name="Neuveglise C."/>
            <person name="Talla E."/>
            <person name="Goffard N."/>
            <person name="Frangeul L."/>
            <person name="Aigle M."/>
            <person name="Anthouard V."/>
            <person name="Babour A."/>
            <person name="Barbe V."/>
            <person name="Barnay S."/>
            <person name="Blanchin S."/>
            <person name="Beckerich J.M."/>
            <person name="Beyne E."/>
            <person name="Bleykasten C."/>
            <person name="Boisrame A."/>
            <person name="Boyer J."/>
            <person name="Cattolico L."/>
            <person name="Confanioleri F."/>
            <person name="de Daruvar A."/>
            <person name="Despons L."/>
            <person name="Fabre E."/>
            <person name="Fairhead C."/>
            <person name="Ferry-Dumazet H."/>
            <person name="Groppi A."/>
            <person name="Hantraye F."/>
            <person name="Hennequin C."/>
            <person name="Jauniaux N."/>
            <person name="Joyet P."/>
            <person name="Kachouri R."/>
            <person name="Kerrest A."/>
            <person name="Koszul R."/>
            <person name="Lemaire M."/>
            <person name="Lesur I."/>
            <person name="Ma L."/>
            <person name="Muller H."/>
            <person name="Nicaud J.M."/>
            <person name="Nikolski M."/>
            <person name="Oztas S."/>
            <person name="Ozier-Kalogeropoulos O."/>
            <person name="Pellenz S."/>
            <person name="Potier S."/>
            <person name="Richard G.F."/>
            <person name="Straub M.L."/>
            <person name="Suleau A."/>
            <person name="Swennene D."/>
            <person name="Tekaia F."/>
            <person name="Wesolowski-Louvel M."/>
            <person name="Westhof E."/>
            <person name="Wirth B."/>
            <person name="Zeniou-Meyer M."/>
            <person name="Zivanovic I."/>
            <person name="Bolotin-Fukuhara M."/>
            <person name="Thierry A."/>
            <person name="Bouchier C."/>
            <person name="Caudron B."/>
            <person name="Scarpelli C."/>
            <person name="Gaillardin C."/>
            <person name="Weissenbach J."/>
            <person name="Wincker P."/>
            <person name="Souciet J.L."/>
        </authorList>
    </citation>
    <scope>NUCLEOTIDE SEQUENCE [LARGE SCALE GENOMIC DNA]</scope>
    <source>
        <strain evidence="3">ATCC 36239 / CBS 767 / BCRC 21394 / JCM 1990 / NBRC 0083 / IGC 2968</strain>
    </source>
</reference>
<dbReference type="FunCoup" id="Q6BL07">
    <property type="interactions" value="27"/>
</dbReference>
<proteinExistence type="predicted"/>
<feature type="region of interest" description="Disordered" evidence="1">
    <location>
        <begin position="263"/>
        <end position="286"/>
    </location>
</feature>
<feature type="region of interest" description="Disordered" evidence="1">
    <location>
        <begin position="27"/>
        <end position="56"/>
    </location>
</feature>
<dbReference type="EMBL" id="CR382138">
    <property type="protein sequence ID" value="CAG89496.2"/>
    <property type="molecule type" value="Genomic_DNA"/>
</dbReference>
<dbReference type="Proteomes" id="UP000000599">
    <property type="component" value="Chromosome F"/>
</dbReference>
<evidence type="ECO:0000313" key="2">
    <source>
        <dbReference type="EMBL" id="CAG89496.2"/>
    </source>
</evidence>
<dbReference type="STRING" id="284592.Q6BL07"/>
<dbReference type="InParanoid" id="Q6BL07"/>
<protein>
    <submittedName>
        <fullName evidence="2">DEHA2F17314p</fullName>
    </submittedName>
</protein>
<evidence type="ECO:0000256" key="1">
    <source>
        <dbReference type="SAM" id="MobiDB-lite"/>
    </source>
</evidence>
<organism evidence="2 3">
    <name type="scientific">Debaryomyces hansenii (strain ATCC 36239 / CBS 767 / BCRC 21394 / JCM 1990 / NBRC 0083 / IGC 2968)</name>
    <name type="common">Yeast</name>
    <name type="synonym">Torulaspora hansenii</name>
    <dbReference type="NCBI Taxonomy" id="284592"/>
    <lineage>
        <taxon>Eukaryota</taxon>
        <taxon>Fungi</taxon>
        <taxon>Dikarya</taxon>
        <taxon>Ascomycota</taxon>
        <taxon>Saccharomycotina</taxon>
        <taxon>Pichiomycetes</taxon>
        <taxon>Debaryomycetaceae</taxon>
        <taxon>Debaryomyces</taxon>
    </lineage>
</organism>
<dbReference type="HOGENOM" id="CLU_061844_0_0_1"/>
<name>Q6BL07_DEBHA</name>
<dbReference type="RefSeq" id="XP_461114.2">
    <property type="nucleotide sequence ID" value="XM_461114.1"/>
</dbReference>
<gene>
    <name evidence="2" type="ordered locus">DEHA2F17314g</name>
</gene>
<evidence type="ECO:0000313" key="3">
    <source>
        <dbReference type="Proteomes" id="UP000000599"/>
    </source>
</evidence>
<dbReference type="Pfam" id="PF17110">
    <property type="entry name" value="TFB6"/>
    <property type="match status" value="1"/>
</dbReference>
<dbReference type="OrthoDB" id="2567806at2759"/>
<dbReference type="GO" id="GO:0005675">
    <property type="term" value="C:transcription factor TFIIH holo complex"/>
    <property type="evidence" value="ECO:0007669"/>
    <property type="project" value="TreeGrafter"/>
</dbReference>
<dbReference type="InterPro" id="IPR031349">
    <property type="entry name" value="Tfb6"/>
</dbReference>
<sequence>MDSPPTPLHPAANEEVNVIPEGALPSGTIANLDLNPDLYDDETDDNNIDHDEKDNEDDVMMKSDTNAYDIGSPYELETLTTSFDKQYELLKAEFDKTTNNDEIAKYQQSKLINYVDEQLLAIQRKFIKNQADTTEEYSFFQLIQELSKVFNLVWYSINTKSGLFGQQDYLIKLMDDMEDYVAHYRLFQNTDDYATVELQLLEYFTFFQEVDLRISFLIDGFPMETADKIEKLNNTQIIRVSPIASRLRILIISKLDPLRMKLSREESAPDSQGQHENQKRRSHRRRLQNVIEGELGRVFEGILDRT</sequence>
<dbReference type="KEGG" id="dha:DEHA2F17314g"/>
<dbReference type="VEuPathDB" id="FungiDB:DEHA2F17314g"/>
<dbReference type="AlphaFoldDB" id="Q6BL07"/>
<dbReference type="OMA" id="DFIWYSI"/>
<dbReference type="eggNOG" id="ENOG502SAHB">
    <property type="taxonomic scope" value="Eukaryota"/>
</dbReference>
<dbReference type="PANTHER" id="PTHR37781:SF1">
    <property type="entry name" value="ADR380WP"/>
    <property type="match status" value="1"/>
</dbReference>